<proteinExistence type="predicted"/>
<comment type="caution">
    <text evidence="2">The sequence shown here is derived from an EMBL/GenBank/DDBJ whole genome shotgun (WGS) entry which is preliminary data.</text>
</comment>
<name>A0A7X6K6E0_9MICC</name>
<dbReference type="SUPFAM" id="SSF51182">
    <property type="entry name" value="RmlC-like cupins"/>
    <property type="match status" value="1"/>
</dbReference>
<dbReference type="InterPro" id="IPR014710">
    <property type="entry name" value="RmlC-like_jellyroll"/>
</dbReference>
<evidence type="ECO:0000313" key="2">
    <source>
        <dbReference type="EMBL" id="NKX55160.1"/>
    </source>
</evidence>
<gene>
    <name evidence="2" type="ORF">HGG74_11515</name>
</gene>
<dbReference type="EMBL" id="JAAZSQ010000010">
    <property type="protein sequence ID" value="NKX55160.1"/>
    <property type="molecule type" value="Genomic_DNA"/>
</dbReference>
<feature type="compositionally biased region" description="Polar residues" evidence="1">
    <location>
        <begin position="1"/>
        <end position="11"/>
    </location>
</feature>
<feature type="region of interest" description="Disordered" evidence="1">
    <location>
        <begin position="1"/>
        <end position="26"/>
    </location>
</feature>
<reference evidence="2 3" key="1">
    <citation type="submission" date="2020-04" db="EMBL/GenBank/DDBJ databases">
        <title>Arthrobacter sp. nov.</title>
        <authorList>
            <person name="Liu S."/>
        </authorList>
    </citation>
    <scope>NUCLEOTIDE SEQUENCE [LARGE SCALE GENOMIC DNA]</scope>
    <source>
        <strain evidence="2 3">E918</strain>
    </source>
</reference>
<dbReference type="AlphaFoldDB" id="A0A7X6K6E0"/>
<dbReference type="CDD" id="cd06990">
    <property type="entry name" value="cupin_DUF861"/>
    <property type="match status" value="1"/>
</dbReference>
<dbReference type="InterPro" id="IPR011051">
    <property type="entry name" value="RmlC_Cupin_sf"/>
</dbReference>
<evidence type="ECO:0000313" key="3">
    <source>
        <dbReference type="Proteomes" id="UP000544090"/>
    </source>
</evidence>
<organism evidence="2 3">
    <name type="scientific">Arthrobacter mobilis</name>
    <dbReference type="NCBI Taxonomy" id="2724944"/>
    <lineage>
        <taxon>Bacteria</taxon>
        <taxon>Bacillati</taxon>
        <taxon>Actinomycetota</taxon>
        <taxon>Actinomycetes</taxon>
        <taxon>Micrococcales</taxon>
        <taxon>Micrococcaceae</taxon>
        <taxon>Arthrobacter</taxon>
    </lineage>
</organism>
<dbReference type="Proteomes" id="UP000544090">
    <property type="component" value="Unassembled WGS sequence"/>
</dbReference>
<keyword evidence="3" id="KW-1185">Reference proteome</keyword>
<dbReference type="Gene3D" id="2.60.120.10">
    <property type="entry name" value="Jelly Rolls"/>
    <property type="match status" value="1"/>
</dbReference>
<sequence>MPGNVVSQLESKSFDSPDEKRRPAKTEVDVVGVSGYTLARFRFEPGWRWSECIKPVVNTESCQISHVGLCTAGSITVQMDDGTRATVKAGDSYAIPPGHDAWVEGDQPYEGYEFLSAAEYAKGS</sequence>
<accession>A0A7X6K6E0</accession>
<feature type="compositionally biased region" description="Basic and acidic residues" evidence="1">
    <location>
        <begin position="12"/>
        <end position="26"/>
    </location>
</feature>
<dbReference type="RefSeq" id="WP_168486504.1">
    <property type="nucleotide sequence ID" value="NZ_JAAZSQ010000010.1"/>
</dbReference>
<protein>
    <submittedName>
        <fullName evidence="2">Cupin domain-containing protein</fullName>
    </submittedName>
</protein>
<evidence type="ECO:0000256" key="1">
    <source>
        <dbReference type="SAM" id="MobiDB-lite"/>
    </source>
</evidence>